<sequence length="70" mass="7975">MYELLPRDDQRASFIYNLCAAQLTLCTLFVKTVFNSNVENIKQNDLPYYLARLSSGSSVKVYQHLGNVIS</sequence>
<name>A0A6H5GL63_9HEMI</name>
<feature type="non-terminal residue" evidence="1">
    <location>
        <position position="70"/>
    </location>
</feature>
<dbReference type="Gene3D" id="3.40.50.1820">
    <property type="entry name" value="alpha/beta hydrolase"/>
    <property type="match status" value="1"/>
</dbReference>
<organism evidence="1 2">
    <name type="scientific">Nesidiocoris tenuis</name>
    <dbReference type="NCBI Taxonomy" id="355587"/>
    <lineage>
        <taxon>Eukaryota</taxon>
        <taxon>Metazoa</taxon>
        <taxon>Ecdysozoa</taxon>
        <taxon>Arthropoda</taxon>
        <taxon>Hexapoda</taxon>
        <taxon>Insecta</taxon>
        <taxon>Pterygota</taxon>
        <taxon>Neoptera</taxon>
        <taxon>Paraneoptera</taxon>
        <taxon>Hemiptera</taxon>
        <taxon>Heteroptera</taxon>
        <taxon>Panheteroptera</taxon>
        <taxon>Cimicomorpha</taxon>
        <taxon>Miridae</taxon>
        <taxon>Dicyphina</taxon>
        <taxon>Nesidiocoris</taxon>
    </lineage>
</organism>
<gene>
    <name evidence="1" type="ORF">NTEN_LOCUS9600</name>
</gene>
<evidence type="ECO:0000313" key="2">
    <source>
        <dbReference type="Proteomes" id="UP000479000"/>
    </source>
</evidence>
<protein>
    <submittedName>
        <fullName evidence="1">Uncharacterized protein</fullName>
    </submittedName>
</protein>
<keyword evidence="2" id="KW-1185">Reference proteome</keyword>
<dbReference type="AlphaFoldDB" id="A0A6H5GL63"/>
<accession>A0A6H5GL63</accession>
<evidence type="ECO:0000313" key="1">
    <source>
        <dbReference type="EMBL" id="CAB0004123.1"/>
    </source>
</evidence>
<dbReference type="InterPro" id="IPR029058">
    <property type="entry name" value="AB_hydrolase_fold"/>
</dbReference>
<proteinExistence type="predicted"/>
<reference evidence="1 2" key="1">
    <citation type="submission" date="2020-02" db="EMBL/GenBank/DDBJ databases">
        <authorList>
            <person name="Ferguson B K."/>
        </authorList>
    </citation>
    <scope>NUCLEOTIDE SEQUENCE [LARGE SCALE GENOMIC DNA]</scope>
</reference>
<dbReference type="Proteomes" id="UP000479000">
    <property type="component" value="Unassembled WGS sequence"/>
</dbReference>
<dbReference type="EMBL" id="CADCXU010014475">
    <property type="protein sequence ID" value="CAB0004123.1"/>
    <property type="molecule type" value="Genomic_DNA"/>
</dbReference>